<dbReference type="KEGG" id="ksd:KS2013_1100"/>
<keyword evidence="3" id="KW-1185">Reference proteome</keyword>
<dbReference type="RefSeq" id="WP_068990902.1">
    <property type="nucleotide sequence ID" value="NZ_CP012418.1"/>
</dbReference>
<organism evidence="2 3">
    <name type="scientific">Kangiella sediminilitoris</name>
    <dbReference type="NCBI Taxonomy" id="1144748"/>
    <lineage>
        <taxon>Bacteria</taxon>
        <taxon>Pseudomonadati</taxon>
        <taxon>Pseudomonadota</taxon>
        <taxon>Gammaproteobacteria</taxon>
        <taxon>Kangiellales</taxon>
        <taxon>Kangiellaceae</taxon>
        <taxon>Kangiella</taxon>
    </lineage>
</organism>
<sequence length="278" mass="30419" precursor="true">MSALNKRIFAVIITLFGLIYSFNSLAQPVDITVHGNKVEAVINLTGNVEADFTLTFENTVGLTADNVGITAELVDITDLALLDRLPDNLNINLLSAFPMMITVEPPSSGGFSFSGLATVDIHTHNLEYTAGTPLRFFKAPLGGEFKDITATMGSGSYRARGTTGKFSQFIIVADLRLPIAVVNTKFTRLSNELTAFSTQIDPIVYNDLNAQLADIQQLIQQQDYVLASNKVDEFSRTVEQNRGTKIPDVWRSSRDVDNVAGELIALANTLRFSLRLVN</sequence>
<gene>
    <name evidence="2" type="ORF">KS2013_1100</name>
</gene>
<keyword evidence="1" id="KW-0732">Signal</keyword>
<dbReference type="STRING" id="1144748.KS2013_1100"/>
<feature type="signal peptide" evidence="1">
    <location>
        <begin position="1"/>
        <end position="26"/>
    </location>
</feature>
<dbReference type="OrthoDB" id="5965825at2"/>
<evidence type="ECO:0000256" key="1">
    <source>
        <dbReference type="SAM" id="SignalP"/>
    </source>
</evidence>
<dbReference type="Proteomes" id="UP000094147">
    <property type="component" value="Chromosome"/>
</dbReference>
<evidence type="ECO:0000313" key="2">
    <source>
        <dbReference type="EMBL" id="AOE49820.1"/>
    </source>
</evidence>
<dbReference type="EMBL" id="CP012418">
    <property type="protein sequence ID" value="AOE49820.1"/>
    <property type="molecule type" value="Genomic_DNA"/>
</dbReference>
<reference evidence="3" key="1">
    <citation type="submission" date="2015-08" db="EMBL/GenBank/DDBJ databases">
        <authorList>
            <person name="Kim K.M."/>
        </authorList>
    </citation>
    <scope>NUCLEOTIDE SEQUENCE [LARGE SCALE GENOMIC DNA]</scope>
    <source>
        <strain evidence="3">KCTC 23892</strain>
    </source>
</reference>
<feature type="chain" id="PRO_5008544098" evidence="1">
    <location>
        <begin position="27"/>
        <end position="278"/>
    </location>
</feature>
<dbReference type="Pfam" id="PF20396">
    <property type="entry name" value="DUF6689"/>
    <property type="match status" value="1"/>
</dbReference>
<dbReference type="InterPro" id="IPR046511">
    <property type="entry name" value="DUF6689"/>
</dbReference>
<name>A0A1B3BAJ8_9GAMM</name>
<protein>
    <submittedName>
        <fullName evidence="2">Uncharacterized protein</fullName>
    </submittedName>
</protein>
<dbReference type="PATRIC" id="fig|1144748.3.peg.1112"/>
<evidence type="ECO:0000313" key="3">
    <source>
        <dbReference type="Proteomes" id="UP000094147"/>
    </source>
</evidence>
<dbReference type="AlphaFoldDB" id="A0A1B3BAJ8"/>
<accession>A0A1B3BAJ8</accession>
<proteinExistence type="predicted"/>